<dbReference type="InterPro" id="IPR050263">
    <property type="entry name" value="Bact_Fimbrial_Adh_Pro"/>
</dbReference>
<proteinExistence type="inferred from homology"/>
<evidence type="ECO:0000256" key="2">
    <source>
        <dbReference type="ARBA" id="ARBA00006671"/>
    </source>
</evidence>
<dbReference type="InterPro" id="IPR054160">
    <property type="entry name" value="MrkD_recept-bd"/>
</dbReference>
<dbReference type="GO" id="GO:0043709">
    <property type="term" value="P:cell adhesion involved in single-species biofilm formation"/>
    <property type="evidence" value="ECO:0007669"/>
    <property type="project" value="TreeGrafter"/>
</dbReference>
<dbReference type="Pfam" id="PF22003">
    <property type="entry name" value="MrkDrd"/>
    <property type="match status" value="1"/>
</dbReference>
<evidence type="ECO:0000256" key="1">
    <source>
        <dbReference type="ARBA" id="ARBA00004561"/>
    </source>
</evidence>
<comment type="subcellular location">
    <subcellularLocation>
        <location evidence="1">Fimbrium</location>
    </subcellularLocation>
</comment>
<evidence type="ECO:0000259" key="6">
    <source>
        <dbReference type="Pfam" id="PF22003"/>
    </source>
</evidence>
<feature type="domain" description="MrkD-like receptor binding" evidence="6">
    <location>
        <begin position="48"/>
        <end position="155"/>
    </location>
</feature>
<dbReference type="PANTHER" id="PTHR33420:SF14">
    <property type="entry name" value="TYPE 1 FIMBRIN D-MANNOSE SPECIFIC ADHESIN"/>
    <property type="match status" value="1"/>
</dbReference>
<dbReference type="Proteomes" id="UP000323924">
    <property type="component" value="Unassembled WGS sequence"/>
</dbReference>
<dbReference type="PANTHER" id="PTHR33420">
    <property type="entry name" value="FIMBRIAL SUBUNIT ELFA-RELATED"/>
    <property type="match status" value="1"/>
</dbReference>
<feature type="signal peptide" evidence="4">
    <location>
        <begin position="1"/>
        <end position="22"/>
    </location>
</feature>
<dbReference type="InterPro" id="IPR000259">
    <property type="entry name" value="Adhesion_dom_fimbrial"/>
</dbReference>
<dbReference type="Gene3D" id="2.60.40.3310">
    <property type="match status" value="1"/>
</dbReference>
<reference evidence="7 8" key="1">
    <citation type="submission" date="2019-09" db="EMBL/GenBank/DDBJ databases">
        <authorList>
            <person name="Vacheron J."/>
            <person name="Dubost A."/>
            <person name="Prigent-Combaret C."/>
            <person name="Muller D."/>
        </authorList>
    </citation>
    <scope>NUCLEOTIDE SEQUENCE [LARGE SCALE GENOMIC DNA]</scope>
    <source>
        <strain evidence="7 8">JV497</strain>
    </source>
</reference>
<dbReference type="RefSeq" id="WP_150052930.1">
    <property type="nucleotide sequence ID" value="NZ_VWPC01000027.1"/>
</dbReference>
<comment type="similarity">
    <text evidence="2">Belongs to the fimbrial protein family.</text>
</comment>
<comment type="caution">
    <text evidence="7">The sequence shown here is derived from an EMBL/GenBank/DDBJ whole genome shotgun (WGS) entry which is preliminary data.</text>
</comment>
<keyword evidence="4" id="KW-0732">Signal</keyword>
<sequence length="331" mass="35633">MHKLITLPIGLLALALAEPAFSWCKWGENGAPSSHYQVNVPASLTVTRVPVGGILASYSHQIPGGAGLICSSGVMNITFENGLEPSAIPNVYKTGVAGIGMRIIASRDLRWGVKDTVYGLPSQYVFDGRNNPYLPTYIYVEYVRTEIAVGSGKVPTNFTINFSIPDGLTPSTVTYTSSGFTNLENNFYFSSCEAREPSMTVQMGKVPISNIKSGAAPEKPFALDIRCRGIRPEKPVPVKIYFEGNSTGPGMLNLTRAGQTSVAQGVAIELKNDKGTKLPFDKPGAVSLDWQYSETDAEVYRFAGAARYTPSGGEIKSGKADATMTYVLDYN</sequence>
<dbReference type="GO" id="GO:0009289">
    <property type="term" value="C:pilus"/>
    <property type="evidence" value="ECO:0007669"/>
    <property type="project" value="UniProtKB-SubCell"/>
</dbReference>
<feature type="chain" id="PRO_5044303652" evidence="4">
    <location>
        <begin position="23"/>
        <end position="331"/>
    </location>
</feature>
<dbReference type="Pfam" id="PF00419">
    <property type="entry name" value="Fimbrial"/>
    <property type="match status" value="1"/>
</dbReference>
<evidence type="ECO:0000313" key="8">
    <source>
        <dbReference type="Proteomes" id="UP000323924"/>
    </source>
</evidence>
<dbReference type="SUPFAM" id="SSF49401">
    <property type="entry name" value="Bacterial adhesins"/>
    <property type="match status" value="1"/>
</dbReference>
<dbReference type="InterPro" id="IPR008966">
    <property type="entry name" value="Adhesion_dom_sf"/>
</dbReference>
<evidence type="ECO:0000259" key="5">
    <source>
        <dbReference type="Pfam" id="PF00419"/>
    </source>
</evidence>
<dbReference type="AlphaFoldDB" id="A0AB34BZJ3"/>
<gene>
    <name evidence="7" type="ORF">F2A38_26210</name>
</gene>
<feature type="domain" description="Fimbrial-type adhesion" evidence="5">
    <location>
        <begin position="192"/>
        <end position="330"/>
    </location>
</feature>
<evidence type="ECO:0000313" key="7">
    <source>
        <dbReference type="EMBL" id="KAA5837694.1"/>
    </source>
</evidence>
<name>A0AB34BZJ3_9PSED</name>
<protein>
    <submittedName>
        <fullName evidence="7">Type 1 fimbrial protein</fullName>
    </submittedName>
</protein>
<keyword evidence="3" id="KW-0281">Fimbrium</keyword>
<dbReference type="EMBL" id="VWPC01000027">
    <property type="protein sequence ID" value="KAA5837694.1"/>
    <property type="molecule type" value="Genomic_DNA"/>
</dbReference>
<dbReference type="InterPro" id="IPR036937">
    <property type="entry name" value="Adhesion_dom_fimbrial_sf"/>
</dbReference>
<dbReference type="Gene3D" id="2.60.40.1090">
    <property type="entry name" value="Fimbrial-type adhesion domain"/>
    <property type="match status" value="1"/>
</dbReference>
<evidence type="ECO:0000256" key="4">
    <source>
        <dbReference type="SAM" id="SignalP"/>
    </source>
</evidence>
<evidence type="ECO:0000256" key="3">
    <source>
        <dbReference type="ARBA" id="ARBA00023263"/>
    </source>
</evidence>
<accession>A0AB34BZJ3</accession>
<organism evidence="7 8">
    <name type="scientific">Pseudomonas chlororaphis</name>
    <dbReference type="NCBI Taxonomy" id="587753"/>
    <lineage>
        <taxon>Bacteria</taxon>
        <taxon>Pseudomonadati</taxon>
        <taxon>Pseudomonadota</taxon>
        <taxon>Gammaproteobacteria</taxon>
        <taxon>Pseudomonadales</taxon>
        <taxon>Pseudomonadaceae</taxon>
        <taxon>Pseudomonas</taxon>
    </lineage>
</organism>